<dbReference type="AlphaFoldDB" id="A0A6F8SKC1"/>
<keyword evidence="2" id="KW-1185">Reference proteome</keyword>
<dbReference type="Proteomes" id="UP000501727">
    <property type="component" value="Chromosome"/>
</dbReference>
<sequence>MDEPAENPFTPIFGKIPAYMAGRTDLVDEMDFALKGSGNDPALVSVFVGARGAGKTALLSLFANMAEENGWVSARVTSSPDMLEEILLRINRGASHLIDGTPKRKLASVSIAPIGSLSWDNREDAKTSWRTRMDDVLDQLEEAGVGLVVTIDEVDPDLDEMTTLVTAFQHFLDENRKVALLMAGLPYGLTALLAGKTTSFLRRATRHDLASISDYEVAEAFRITMEKGGKALDDEALTVAVEAIGGFPYMFQLLGYRAWNLASDRTQVTAADIRSAAAIAQRELEERVYEATYYELTEADRAFLTAMLEDSRTTKQAALAKRLGKQSGHVSRYKKRLLKQGIISERAKGQLEFCLPGFREFFAAREAEVD</sequence>
<dbReference type="SUPFAM" id="SSF52540">
    <property type="entry name" value="P-loop containing nucleoside triphosphate hydrolases"/>
    <property type="match status" value="1"/>
</dbReference>
<evidence type="ECO:0000313" key="1">
    <source>
        <dbReference type="EMBL" id="BCA88254.1"/>
    </source>
</evidence>
<dbReference type="InterPro" id="IPR036390">
    <property type="entry name" value="WH_DNA-bd_sf"/>
</dbReference>
<dbReference type="RefSeq" id="WP_173112352.1">
    <property type="nucleotide sequence ID" value="NZ_AP022829.1"/>
</dbReference>
<dbReference type="PANTHER" id="PTHR34301">
    <property type="entry name" value="DNA-BINDING PROTEIN-RELATED"/>
    <property type="match status" value="1"/>
</dbReference>
<dbReference type="SUPFAM" id="SSF46785">
    <property type="entry name" value="Winged helix' DNA-binding domain"/>
    <property type="match status" value="1"/>
</dbReference>
<dbReference type="Gene3D" id="3.40.50.300">
    <property type="entry name" value="P-loop containing nucleotide triphosphate hydrolases"/>
    <property type="match status" value="1"/>
</dbReference>
<reference evidence="2" key="1">
    <citation type="journal article" date="2020" name="Microbiol. Resour. Announc.">
        <title>Complete Genome Sequence of Adlercreutzia sp. Strain 8CFCBH1, a Potent Producer of Equol, Isolated from Healthy Japanese Feces.</title>
        <authorList>
            <person name="Ogata Y."/>
            <person name="Sakamoto M."/>
            <person name="Ohkuma M."/>
            <person name="Hattori M."/>
            <person name="Suda W."/>
        </authorList>
    </citation>
    <scope>NUCLEOTIDE SEQUENCE [LARGE SCALE GENOMIC DNA]</scope>
    <source>
        <strain evidence="2">8CFCBH1</strain>
    </source>
</reference>
<dbReference type="InterPro" id="IPR027417">
    <property type="entry name" value="P-loop_NTPase"/>
</dbReference>
<dbReference type="EMBL" id="AP022829">
    <property type="protein sequence ID" value="BCA88254.1"/>
    <property type="molecule type" value="Genomic_DNA"/>
</dbReference>
<evidence type="ECO:0000313" key="2">
    <source>
        <dbReference type="Proteomes" id="UP000501727"/>
    </source>
</evidence>
<dbReference type="PANTHER" id="PTHR34301:SF8">
    <property type="entry name" value="ATPASE DOMAIN-CONTAINING PROTEIN"/>
    <property type="match status" value="1"/>
</dbReference>
<reference evidence="2" key="2">
    <citation type="submission" date="2020-03" db="EMBL/GenBank/DDBJ databases">
        <title>Complete Genome Sequence of Adlercreutzia sp. strain 8CFCBH1 Producing Equol, Isolated from Healthy Japanese Feces.</title>
        <authorList>
            <person name="Ogata Y."/>
            <person name="Sakamoto M."/>
            <person name="Ohkuma M."/>
            <person name="Hattori M."/>
            <person name="Suda W."/>
        </authorList>
    </citation>
    <scope>NUCLEOTIDE SEQUENCE [LARGE SCALE GENOMIC DNA]</scope>
    <source>
        <strain evidence="2">8CFCBH1</strain>
    </source>
</reference>
<accession>A0A6F8SKC1</accession>
<proteinExistence type="predicted"/>
<gene>
    <name evidence="1" type="ORF">ADCFC_07520</name>
</gene>
<protein>
    <recommendedName>
        <fullName evidence="3">ATP-binding protein</fullName>
    </recommendedName>
</protein>
<evidence type="ECO:0008006" key="3">
    <source>
        <dbReference type="Google" id="ProtNLM"/>
    </source>
</evidence>
<organism evidence="1 2">
    <name type="scientific">Adlercreutzia hattorii</name>
    <dbReference type="NCBI Taxonomy" id="2707299"/>
    <lineage>
        <taxon>Bacteria</taxon>
        <taxon>Bacillati</taxon>
        <taxon>Actinomycetota</taxon>
        <taxon>Coriobacteriia</taxon>
        <taxon>Eggerthellales</taxon>
        <taxon>Eggerthellaceae</taxon>
        <taxon>Adlercreutzia</taxon>
    </lineage>
</organism>
<dbReference type="KEGG" id="ahat:ADCFC_08730"/>
<name>A0A6F8SKC1_9ACTN</name>